<name>A0A6A5BI02_NAEFO</name>
<feature type="transmembrane region" description="Helical" evidence="1">
    <location>
        <begin position="129"/>
        <end position="159"/>
    </location>
</feature>
<organism evidence="2 3">
    <name type="scientific">Naegleria fowleri</name>
    <name type="common">Brain eating amoeba</name>
    <dbReference type="NCBI Taxonomy" id="5763"/>
    <lineage>
        <taxon>Eukaryota</taxon>
        <taxon>Discoba</taxon>
        <taxon>Heterolobosea</taxon>
        <taxon>Tetramitia</taxon>
        <taxon>Eutetramitia</taxon>
        <taxon>Vahlkampfiidae</taxon>
        <taxon>Naegleria</taxon>
    </lineage>
</organism>
<dbReference type="VEuPathDB" id="AmoebaDB:NF0089250"/>
<keyword evidence="1" id="KW-1133">Transmembrane helix</keyword>
<dbReference type="OrthoDB" id="10545642at2759"/>
<dbReference type="VEuPathDB" id="AmoebaDB:NfTy_090160"/>
<dbReference type="RefSeq" id="XP_044559089.1">
    <property type="nucleotide sequence ID" value="XM_044710040.1"/>
</dbReference>
<dbReference type="Proteomes" id="UP000444721">
    <property type="component" value="Unassembled WGS sequence"/>
</dbReference>
<keyword evidence="1" id="KW-0812">Transmembrane</keyword>
<reference evidence="2 3" key="1">
    <citation type="journal article" date="2019" name="Sci. Rep.">
        <title>Nanopore sequencing improves the draft genome of the human pathogenic amoeba Naegleria fowleri.</title>
        <authorList>
            <person name="Liechti N."/>
            <person name="Schurch N."/>
            <person name="Bruggmann R."/>
            <person name="Wittwer M."/>
        </authorList>
    </citation>
    <scope>NUCLEOTIDE SEQUENCE [LARGE SCALE GENOMIC DNA]</scope>
    <source>
        <strain evidence="2 3">ATCC 30894</strain>
    </source>
</reference>
<sequence>MQSTYSIPPQNNPNATTAMYYSPNTVSTQPVMTYSQPIVSHTQVALVDMPPHAQQNPMMHMSSATVSLPVTQEQYFARHIRLQENSQTFKLVVEKEGILSSFFGVILLILFFPLYMCMGGLGGSSEGCLLAIIIVLIYWIVAIPIILLVAPLVLIYILFTETSTLISMDDAKREMLIQFRKRYFASSGEEAVLTCCQIPYMEIGKVFLSKKAGKHKVMLETKHGQLFEFSLGMNEEYAKEELNYLVKFFQARGVVVDFNHGTPQMKP</sequence>
<gene>
    <name evidence="2" type="ORF">FDP41_006408</name>
</gene>
<keyword evidence="1" id="KW-0472">Membrane</keyword>
<protein>
    <submittedName>
        <fullName evidence="2">Uncharacterized protein</fullName>
    </submittedName>
</protein>
<dbReference type="EMBL" id="VFQX01000052">
    <property type="protein sequence ID" value="KAF0974376.1"/>
    <property type="molecule type" value="Genomic_DNA"/>
</dbReference>
<keyword evidence="3" id="KW-1185">Reference proteome</keyword>
<comment type="caution">
    <text evidence="2">The sequence shown here is derived from an EMBL/GenBank/DDBJ whole genome shotgun (WGS) entry which is preliminary data.</text>
</comment>
<feature type="transmembrane region" description="Helical" evidence="1">
    <location>
        <begin position="98"/>
        <end position="117"/>
    </location>
</feature>
<dbReference type="GeneID" id="68113626"/>
<dbReference type="AlphaFoldDB" id="A0A6A5BI02"/>
<proteinExistence type="predicted"/>
<evidence type="ECO:0000313" key="3">
    <source>
        <dbReference type="Proteomes" id="UP000444721"/>
    </source>
</evidence>
<dbReference type="VEuPathDB" id="AmoebaDB:FDP41_006408"/>
<accession>A0A6A5BI02</accession>
<evidence type="ECO:0000313" key="2">
    <source>
        <dbReference type="EMBL" id="KAF0974376.1"/>
    </source>
</evidence>
<evidence type="ECO:0000256" key="1">
    <source>
        <dbReference type="SAM" id="Phobius"/>
    </source>
</evidence>